<dbReference type="PRINTS" id="PR01273">
    <property type="entry name" value="INVTBRTCOLOR"/>
</dbReference>
<dbReference type="KEGG" id="hazt:108666493"/>
<dbReference type="GO" id="GO:0005737">
    <property type="term" value="C:cytoplasm"/>
    <property type="evidence" value="ECO:0007669"/>
    <property type="project" value="TreeGrafter"/>
</dbReference>
<dbReference type="Proteomes" id="UP000694843">
    <property type="component" value="Unplaced"/>
</dbReference>
<dbReference type="AlphaFoldDB" id="A0A8B7N6F2"/>
<dbReference type="InterPro" id="IPR022271">
    <property type="entry name" value="Lipocalin_ApoD"/>
</dbReference>
<dbReference type="GO" id="GO:0006629">
    <property type="term" value="P:lipid metabolic process"/>
    <property type="evidence" value="ECO:0007669"/>
    <property type="project" value="TreeGrafter"/>
</dbReference>
<dbReference type="InterPro" id="IPR012674">
    <property type="entry name" value="Calycin"/>
</dbReference>
<name>A0A8B7N6F2_HYAAZ</name>
<evidence type="ECO:0000256" key="2">
    <source>
        <dbReference type="PIRNR" id="PIRNR036893"/>
    </source>
</evidence>
<dbReference type="PANTHER" id="PTHR10612">
    <property type="entry name" value="APOLIPOPROTEIN D"/>
    <property type="match status" value="1"/>
</dbReference>
<dbReference type="InterPro" id="IPR003057">
    <property type="entry name" value="Invtbrt_color"/>
</dbReference>
<dbReference type="RefSeq" id="XP_018008868.1">
    <property type="nucleotide sequence ID" value="XM_018153379.2"/>
</dbReference>
<keyword evidence="1" id="KW-1015">Disulfide bond</keyword>
<comment type="similarity">
    <text evidence="2">Belongs to the calycin superfamily. Lipocalin family.</text>
</comment>
<reference evidence="4" key="1">
    <citation type="submission" date="2025-08" db="UniProtKB">
        <authorList>
            <consortium name="RefSeq"/>
        </authorList>
    </citation>
    <scope>IDENTIFICATION</scope>
    <source>
        <tissue evidence="4">Whole organism</tissue>
    </source>
</reference>
<protein>
    <submittedName>
        <fullName evidence="4">Apolipoprotein D</fullName>
    </submittedName>
</protein>
<dbReference type="OMA" id="WTIEYSC"/>
<accession>A0A8B7N6F2</accession>
<evidence type="ECO:0000313" key="4">
    <source>
        <dbReference type="RefSeq" id="XP_018008868.1"/>
    </source>
</evidence>
<dbReference type="GeneID" id="108666493"/>
<dbReference type="SUPFAM" id="SSF50814">
    <property type="entry name" value="Lipocalins"/>
    <property type="match status" value="1"/>
</dbReference>
<feature type="chain" id="PRO_5034355524" evidence="2">
    <location>
        <begin position="25"/>
        <end position="198"/>
    </location>
</feature>
<evidence type="ECO:0000256" key="1">
    <source>
        <dbReference type="ARBA" id="ARBA00023157"/>
    </source>
</evidence>
<feature type="signal peptide" evidence="2">
    <location>
        <begin position="1"/>
        <end position="24"/>
    </location>
</feature>
<dbReference type="GO" id="GO:0031409">
    <property type="term" value="F:pigment binding"/>
    <property type="evidence" value="ECO:0007669"/>
    <property type="project" value="InterPro"/>
</dbReference>
<proteinExistence type="inferred from homology"/>
<dbReference type="OrthoDB" id="565904at2759"/>
<sequence length="198" mass="23237">MRSAMGKWMWIAATLHLMTSWALAQVHYREPCPNMPVIKNFDFDRYLGRWYEQERFFTAYQNIGYCWSGTYIKDKYSNKVSVRLDFEDILLRIPAKIFVDIFRKNAYAAPNRLSYSISGVPREIFVDHYEVSGTDYTSWTIEYSCQNMPFGSLRYAWILTRSPHPPASVIKKAKAVMVALGIDVYLLERHKNTCVPKY</sequence>
<evidence type="ECO:0000313" key="3">
    <source>
        <dbReference type="Proteomes" id="UP000694843"/>
    </source>
</evidence>
<organism evidence="3 4">
    <name type="scientific">Hyalella azteca</name>
    <name type="common">Amphipod</name>
    <dbReference type="NCBI Taxonomy" id="294128"/>
    <lineage>
        <taxon>Eukaryota</taxon>
        <taxon>Metazoa</taxon>
        <taxon>Ecdysozoa</taxon>
        <taxon>Arthropoda</taxon>
        <taxon>Crustacea</taxon>
        <taxon>Multicrustacea</taxon>
        <taxon>Malacostraca</taxon>
        <taxon>Eumalacostraca</taxon>
        <taxon>Peracarida</taxon>
        <taxon>Amphipoda</taxon>
        <taxon>Senticaudata</taxon>
        <taxon>Talitrida</taxon>
        <taxon>Talitroidea</taxon>
        <taxon>Hyalellidae</taxon>
        <taxon>Hyalella</taxon>
    </lineage>
</organism>
<dbReference type="Gene3D" id="2.40.128.20">
    <property type="match status" value="1"/>
</dbReference>
<keyword evidence="2" id="KW-0732">Signal</keyword>
<dbReference type="PIRSF" id="PIRSF036893">
    <property type="entry name" value="Lipocalin_ApoD"/>
    <property type="match status" value="1"/>
</dbReference>
<dbReference type="GO" id="GO:0000302">
    <property type="term" value="P:response to reactive oxygen species"/>
    <property type="evidence" value="ECO:0007669"/>
    <property type="project" value="TreeGrafter"/>
</dbReference>
<keyword evidence="3" id="KW-1185">Reference proteome</keyword>
<gene>
    <name evidence="4" type="primary">LOC108666493</name>
</gene>
<dbReference type="PANTHER" id="PTHR10612:SF34">
    <property type="entry name" value="APOLIPOPROTEIN D"/>
    <property type="match status" value="1"/>
</dbReference>